<reference evidence="1 2" key="1">
    <citation type="journal article" date="2012" name="J. Bacteriol.">
        <title>Twenty-one genome sequences from Pseudomonas species and 19 genome sequences from diverse bacteria isolated from the rhizosphere and endosphere of Populus deltoides.</title>
        <authorList>
            <person name="Brown S.D."/>
            <person name="Utturkar S.M."/>
            <person name="Klingeman D.M."/>
            <person name="Johnson C.M."/>
            <person name="Martin S.L."/>
            <person name="Land M.L."/>
            <person name="Lu T.Y."/>
            <person name="Schadt C.W."/>
            <person name="Doktycz M.J."/>
            <person name="Pelletier D.A."/>
        </authorList>
    </citation>
    <scope>NUCLEOTIDE SEQUENCE [LARGE SCALE GENOMIC DNA]</scope>
    <source>
        <strain evidence="1 2">CF314</strain>
    </source>
</reference>
<sequence>MKNLKKISRNELRNVNGGKLIEPGRWCCCNSSGCSTAVYGDSNDLTCVDAGTSLQKC</sequence>
<name>J2K4E3_9FLAO</name>
<proteinExistence type="predicted"/>
<organism evidence="1 2">
    <name type="scientific">Chryseobacterium populi</name>
    <dbReference type="NCBI Taxonomy" id="1144316"/>
    <lineage>
        <taxon>Bacteria</taxon>
        <taxon>Pseudomonadati</taxon>
        <taxon>Bacteroidota</taxon>
        <taxon>Flavobacteriia</taxon>
        <taxon>Flavobacteriales</taxon>
        <taxon>Weeksellaceae</taxon>
        <taxon>Chryseobacterium group</taxon>
        <taxon>Chryseobacterium</taxon>
    </lineage>
</organism>
<dbReference type="AlphaFoldDB" id="J2K4E3"/>
<keyword evidence="2" id="KW-1185">Reference proteome</keyword>
<evidence type="ECO:0000313" key="1">
    <source>
        <dbReference type="EMBL" id="EJL75025.1"/>
    </source>
</evidence>
<dbReference type="Proteomes" id="UP000007509">
    <property type="component" value="Unassembled WGS sequence"/>
</dbReference>
<dbReference type="EMBL" id="AKJY01000011">
    <property type="protein sequence ID" value="EJL75025.1"/>
    <property type="molecule type" value="Genomic_DNA"/>
</dbReference>
<evidence type="ECO:0000313" key="2">
    <source>
        <dbReference type="Proteomes" id="UP000007509"/>
    </source>
</evidence>
<protein>
    <submittedName>
        <fullName evidence="1">Uncharacterized protein</fullName>
    </submittedName>
</protein>
<gene>
    <name evidence="1" type="ORF">PMI13_00660</name>
</gene>
<comment type="caution">
    <text evidence="1">The sequence shown here is derived from an EMBL/GenBank/DDBJ whole genome shotgun (WGS) entry which is preliminary data.</text>
</comment>
<dbReference type="InterPro" id="IPR058074">
    <property type="entry name" value="Bacteriocin-like"/>
</dbReference>
<accession>J2K4E3</accession>
<dbReference type="NCBIfam" id="NF047798">
    <property type="entry name" value="leader_Chryseo"/>
    <property type="match status" value="1"/>
</dbReference>